<dbReference type="OrthoDB" id="190775at2"/>
<dbReference type="Proteomes" id="UP000078486">
    <property type="component" value="Unassembled WGS sequence"/>
</dbReference>
<sequence length="374" mass="42358">MKKTQHYVGLDVHKDTIMIAVADGGRESEVRLYGQVSSDLHAVERALRKIGADGGELHVAYEVGPTGYVLHRRLRQLEIDCVVVAPLRTPVDKGNRRKTDRRDAQMLARLHRAGELTVVHVPEAVDEAIRDLTRARADAVRDLTRARQRLKSFLLRHGYRYSGKANWSEAHRRYLQELELPAPSLKAVLEEYLLAVTQCEERVSRLEQLLGLQAPLWRLYPAVEALMTIRGFQLVAAAVLVAELGDVRRFAHPRELMAFLGLVPKEESTGESHRLGSITKAGNAHARWILIETVQHTWLPPKVSAQLSKRQEGQPAARRELSWKIQVRLHKRAWHLSWRGVMKPKVTVALAREMAGFAWAMLQTADWPAMTRAA</sequence>
<dbReference type="PANTHER" id="PTHR33055:SF13">
    <property type="entry name" value="TRANSPOSASE"/>
    <property type="match status" value="1"/>
</dbReference>
<dbReference type="PANTHER" id="PTHR33055">
    <property type="entry name" value="TRANSPOSASE FOR INSERTION SEQUENCE ELEMENT IS1111A"/>
    <property type="match status" value="1"/>
</dbReference>
<dbReference type="AlphaFoldDB" id="A0A178ID30"/>
<reference evidence="3 4" key="1">
    <citation type="submission" date="2016-01" db="EMBL/GenBank/DDBJ databases">
        <title>High potential of lignocellulose degradation of a new Verrucomicrobia species.</title>
        <authorList>
            <person name="Wang Y."/>
            <person name="Shi Y."/>
            <person name="Qiu Z."/>
            <person name="Liu S."/>
            <person name="Yang H."/>
        </authorList>
    </citation>
    <scope>NUCLEOTIDE SEQUENCE [LARGE SCALE GENOMIC DNA]</scope>
    <source>
        <strain evidence="3 4">TSB47</strain>
    </source>
</reference>
<feature type="domain" description="Transposase IS110-like N-terminal" evidence="1">
    <location>
        <begin position="8"/>
        <end position="156"/>
    </location>
</feature>
<dbReference type="RefSeq" id="WP_068772950.1">
    <property type="nucleotide sequence ID" value="NZ_CP109796.1"/>
</dbReference>
<gene>
    <name evidence="3" type="ORF">AW736_24705</name>
</gene>
<organism evidence="3 4">
    <name type="scientific">Termitidicoccus mucosus</name>
    <dbReference type="NCBI Taxonomy" id="1184151"/>
    <lineage>
        <taxon>Bacteria</taxon>
        <taxon>Pseudomonadati</taxon>
        <taxon>Verrucomicrobiota</taxon>
        <taxon>Opitutia</taxon>
        <taxon>Opitutales</taxon>
        <taxon>Opitutaceae</taxon>
        <taxon>Termitidicoccus</taxon>
    </lineage>
</organism>
<dbReference type="NCBIfam" id="NF033542">
    <property type="entry name" value="transpos_IS110"/>
    <property type="match status" value="1"/>
</dbReference>
<evidence type="ECO:0000313" key="3">
    <source>
        <dbReference type="EMBL" id="OAM87065.1"/>
    </source>
</evidence>
<dbReference type="STRING" id="1184151.AW736_24705"/>
<feature type="domain" description="Transposase IS116/IS110/IS902 C-terminal" evidence="2">
    <location>
        <begin position="224"/>
        <end position="296"/>
    </location>
</feature>
<keyword evidence="4" id="KW-1185">Reference proteome</keyword>
<comment type="caution">
    <text evidence="3">The sequence shown here is derived from an EMBL/GenBank/DDBJ whole genome shotgun (WGS) entry which is preliminary data.</text>
</comment>
<dbReference type="Pfam" id="PF02371">
    <property type="entry name" value="Transposase_20"/>
    <property type="match status" value="1"/>
</dbReference>
<dbReference type="GO" id="GO:0003677">
    <property type="term" value="F:DNA binding"/>
    <property type="evidence" value="ECO:0007669"/>
    <property type="project" value="InterPro"/>
</dbReference>
<dbReference type="GO" id="GO:0006313">
    <property type="term" value="P:DNA transposition"/>
    <property type="evidence" value="ECO:0007669"/>
    <property type="project" value="InterPro"/>
</dbReference>
<evidence type="ECO:0000259" key="2">
    <source>
        <dbReference type="Pfam" id="PF02371"/>
    </source>
</evidence>
<name>A0A178ID30_9BACT</name>
<dbReference type="InterPro" id="IPR002525">
    <property type="entry name" value="Transp_IS110-like_N"/>
</dbReference>
<dbReference type="Pfam" id="PF01548">
    <property type="entry name" value="DEDD_Tnp_IS110"/>
    <property type="match status" value="1"/>
</dbReference>
<accession>A0A178ID30</accession>
<dbReference type="EMBL" id="LRRQ01000187">
    <property type="protein sequence ID" value="OAM87065.1"/>
    <property type="molecule type" value="Genomic_DNA"/>
</dbReference>
<protein>
    <submittedName>
        <fullName evidence="3">Transposase</fullName>
    </submittedName>
</protein>
<proteinExistence type="predicted"/>
<dbReference type="InterPro" id="IPR003346">
    <property type="entry name" value="Transposase_20"/>
</dbReference>
<evidence type="ECO:0000259" key="1">
    <source>
        <dbReference type="Pfam" id="PF01548"/>
    </source>
</evidence>
<dbReference type="GO" id="GO:0004803">
    <property type="term" value="F:transposase activity"/>
    <property type="evidence" value="ECO:0007669"/>
    <property type="project" value="InterPro"/>
</dbReference>
<dbReference type="InterPro" id="IPR047650">
    <property type="entry name" value="Transpos_IS110"/>
</dbReference>
<evidence type="ECO:0000313" key="4">
    <source>
        <dbReference type="Proteomes" id="UP000078486"/>
    </source>
</evidence>